<keyword evidence="6" id="KW-1185">Reference proteome</keyword>
<keyword evidence="2" id="KW-0067">ATP-binding</keyword>
<feature type="domain" description="PD-(D/E)XK endonuclease-like" evidence="4">
    <location>
        <begin position="8"/>
        <end position="241"/>
    </location>
</feature>
<evidence type="ECO:0000313" key="6">
    <source>
        <dbReference type="Proteomes" id="UP000016960"/>
    </source>
</evidence>
<dbReference type="GO" id="GO:0006281">
    <property type="term" value="P:DNA repair"/>
    <property type="evidence" value="ECO:0007669"/>
    <property type="project" value="UniProtKB-KW"/>
</dbReference>
<protein>
    <recommendedName>
        <fullName evidence="4">PD-(D/E)XK endonuclease-like domain-containing protein</fullName>
    </recommendedName>
</protein>
<comment type="caution">
    <text evidence="5">The sequence shown here is derived from an EMBL/GenBank/DDBJ whole genome shotgun (WGS) entry which is preliminary data.</text>
</comment>
<dbReference type="eggNOG" id="COG1074">
    <property type="taxonomic scope" value="Bacteria"/>
</dbReference>
<keyword evidence="2" id="KW-0378">Hydrolase</keyword>
<dbReference type="Gene3D" id="3.90.320.10">
    <property type="match status" value="1"/>
</dbReference>
<dbReference type="Proteomes" id="UP000016960">
    <property type="component" value="Unassembled WGS sequence"/>
</dbReference>
<keyword evidence="3" id="KW-0234">DNA repair</keyword>
<keyword evidence="2" id="KW-0347">Helicase</keyword>
<dbReference type="InParanoid" id="U5DIH6"/>
<dbReference type="AlphaFoldDB" id="U5DIH6"/>
<keyword evidence="1" id="KW-0227">DNA damage</keyword>
<name>U5DIH6_9CHRO</name>
<dbReference type="InterPro" id="IPR038726">
    <property type="entry name" value="PDDEXK_AddAB-type"/>
</dbReference>
<dbReference type="InterPro" id="IPR011604">
    <property type="entry name" value="PDDEXK-like_dom_sf"/>
</dbReference>
<reference evidence="5 6" key="1">
    <citation type="submission" date="2013-05" db="EMBL/GenBank/DDBJ databases">
        <title>Draft genome sequence of Rubidibacter lacunae KORDI 51-2.</title>
        <authorList>
            <person name="Choi D.H."/>
            <person name="Noh J.H."/>
            <person name="Kwon K.-K."/>
            <person name="Lee J.-H."/>
            <person name="Ryu J.-Y."/>
        </authorList>
    </citation>
    <scope>NUCLEOTIDE SEQUENCE [LARGE SCALE GENOMIC DNA]</scope>
    <source>
        <strain evidence="5 6">KORDI 51-2</strain>
    </source>
</reference>
<dbReference type="Pfam" id="PF12705">
    <property type="entry name" value="PDDEXK_1"/>
    <property type="match status" value="1"/>
</dbReference>
<proteinExistence type="predicted"/>
<keyword evidence="2" id="KW-0547">Nucleotide-binding</keyword>
<evidence type="ECO:0000256" key="3">
    <source>
        <dbReference type="ARBA" id="ARBA00023204"/>
    </source>
</evidence>
<evidence type="ECO:0000259" key="4">
    <source>
        <dbReference type="Pfam" id="PF12705"/>
    </source>
</evidence>
<evidence type="ECO:0000256" key="2">
    <source>
        <dbReference type="ARBA" id="ARBA00022806"/>
    </source>
</evidence>
<sequence>MSEVVLPRLSQGHLNLLAACPRKFQHAYLDRLQAPANLVQSDRLAWGKRFHLLMQQRELGLPIASVLPEDDEFGAAIAALTESASELLSTQSGTWRAAEHLRTLEFAGYLLTVVFDLLLASRERARILDWKTYLQPPSSRRQQLVESWQTRLYLFVLAETCEYAPEQIEFVYWFVKPPATPQQFAIAYNREQHATTQRELTELLTNLTQWQQAYDSHGTLFPQVPESSSLCATCAFASRCQRQSPAVSELASDWREALARVDEVAL</sequence>
<evidence type="ECO:0000313" key="5">
    <source>
        <dbReference type="EMBL" id="ERN41471.1"/>
    </source>
</evidence>
<dbReference type="RefSeq" id="WP_022607039.1">
    <property type="nucleotide sequence ID" value="NZ_ASSJ01000049.1"/>
</dbReference>
<gene>
    <name evidence="5" type="ORF">KR51_00020480</name>
</gene>
<accession>U5DIH6</accession>
<dbReference type="EMBL" id="ASSJ01000049">
    <property type="protein sequence ID" value="ERN41471.1"/>
    <property type="molecule type" value="Genomic_DNA"/>
</dbReference>
<evidence type="ECO:0000256" key="1">
    <source>
        <dbReference type="ARBA" id="ARBA00022763"/>
    </source>
</evidence>
<dbReference type="OrthoDB" id="450180at2"/>
<dbReference type="GO" id="GO:0004386">
    <property type="term" value="F:helicase activity"/>
    <property type="evidence" value="ECO:0007669"/>
    <property type="project" value="UniProtKB-KW"/>
</dbReference>
<dbReference type="STRING" id="582515.KR51_00020480"/>
<organism evidence="5 6">
    <name type="scientific">Rubidibacter lacunae KORDI 51-2</name>
    <dbReference type="NCBI Taxonomy" id="582515"/>
    <lineage>
        <taxon>Bacteria</taxon>
        <taxon>Bacillati</taxon>
        <taxon>Cyanobacteriota</taxon>
        <taxon>Cyanophyceae</taxon>
        <taxon>Oscillatoriophycideae</taxon>
        <taxon>Chroococcales</taxon>
        <taxon>Aphanothecaceae</taxon>
        <taxon>Rubidibacter</taxon>
    </lineage>
</organism>